<dbReference type="AlphaFoldDB" id="A0A3Q8I1L6"/>
<feature type="transmembrane region" description="Helical" evidence="2">
    <location>
        <begin position="12"/>
        <end position="33"/>
    </location>
</feature>
<evidence type="ECO:0000256" key="1">
    <source>
        <dbReference type="SAM" id="MobiDB-lite"/>
    </source>
</evidence>
<feature type="transmembrane region" description="Helical" evidence="2">
    <location>
        <begin position="177"/>
        <end position="197"/>
    </location>
</feature>
<proteinExistence type="predicted"/>
<protein>
    <submittedName>
        <fullName evidence="3">Uncharacterized protein</fullName>
    </submittedName>
</protein>
<feature type="transmembrane region" description="Helical" evidence="2">
    <location>
        <begin position="209"/>
        <end position="229"/>
    </location>
</feature>
<feature type="transmembrane region" description="Helical" evidence="2">
    <location>
        <begin position="134"/>
        <end position="156"/>
    </location>
</feature>
<evidence type="ECO:0000256" key="2">
    <source>
        <dbReference type="SAM" id="Phobius"/>
    </source>
</evidence>
<keyword evidence="2" id="KW-0472">Membrane</keyword>
<accession>A0A3Q8I1L6</accession>
<evidence type="ECO:0000313" key="3">
    <source>
        <dbReference type="EMBL" id="AYM52290.1"/>
    </source>
</evidence>
<feature type="compositionally biased region" description="Basic and acidic residues" evidence="1">
    <location>
        <begin position="263"/>
        <end position="273"/>
    </location>
</feature>
<keyword evidence="2" id="KW-0812">Transmembrane</keyword>
<keyword evidence="2" id="KW-1133">Transmembrane helix</keyword>
<feature type="transmembrane region" description="Helical" evidence="2">
    <location>
        <begin position="326"/>
        <end position="346"/>
    </location>
</feature>
<organism evidence="3">
    <name type="scientific">Sorangium cellulosum</name>
    <name type="common">Polyangium cellulosum</name>
    <dbReference type="NCBI Taxonomy" id="56"/>
    <lineage>
        <taxon>Bacteria</taxon>
        <taxon>Pseudomonadati</taxon>
        <taxon>Myxococcota</taxon>
        <taxon>Polyangia</taxon>
        <taxon>Polyangiales</taxon>
        <taxon>Polyangiaceae</taxon>
        <taxon>Sorangium</taxon>
    </lineage>
</organism>
<dbReference type="EMBL" id="MH908870">
    <property type="protein sequence ID" value="AYM52290.1"/>
    <property type="molecule type" value="Genomic_DNA"/>
</dbReference>
<feature type="transmembrane region" description="Helical" evidence="2">
    <location>
        <begin position="45"/>
        <end position="63"/>
    </location>
</feature>
<name>A0A3Q8I1L6_SORCE</name>
<sequence>MPRSTSESMSPDAPVSLVVPFGAIGLVGGWLTADSFHLADEAPRYLLAGVTPVIAALLGSYLTRRIGGVGAGSAPVTSSAGAGWGDGAAWMDGPGRWTRRGPIAASLLALWAIGVAGVVNGMTIGLLLGPAGMIIGAAFGAVFSLPFVPALAAVLLAANRVGRARAGSIVAAADRRAVWASTSMVIALAVLAARMLFGAPLAPELGRAVAAMGLATVGALFVVDAVALARVLTLSRGPMAAGEGDEAGELEVEVEAGDEAGDLGERGEGETGRGRSAARGGRGMGERIDLGLGEEVQVEVVRPTHAYRGTRQIARVVRGNRERAAAVLRAALARGGIALAIGAALWGEPWK</sequence>
<reference evidence="3" key="1">
    <citation type="journal article" date="2018" name="J. Ind. Microbiol. Biotechnol.">
        <title>Genome mining reveals uncommon alkylpyrones as type III PKS products from myxobacteria.</title>
        <authorList>
            <person name="Hug J.J."/>
            <person name="Panter F."/>
            <person name="Krug D."/>
            <person name="Muller R."/>
        </authorList>
    </citation>
    <scope>NUCLEOTIDE SEQUENCE</scope>
    <source>
        <strain evidence="3">So ce38</strain>
    </source>
</reference>
<feature type="region of interest" description="Disordered" evidence="1">
    <location>
        <begin position="258"/>
        <end position="286"/>
    </location>
</feature>
<feature type="transmembrane region" description="Helical" evidence="2">
    <location>
        <begin position="103"/>
        <end position="128"/>
    </location>
</feature>